<comment type="caution">
    <text evidence="3">The sequence shown here is derived from an EMBL/GenBank/DDBJ whole genome shotgun (WGS) entry which is preliminary data.</text>
</comment>
<dbReference type="Proteomes" id="UP000317730">
    <property type="component" value="Unassembled WGS sequence"/>
</dbReference>
<evidence type="ECO:0000313" key="3">
    <source>
        <dbReference type="EMBL" id="GEB84253.1"/>
    </source>
</evidence>
<evidence type="ECO:0000313" key="4">
    <source>
        <dbReference type="Proteomes" id="UP000317730"/>
    </source>
</evidence>
<proteinExistence type="predicted"/>
<dbReference type="AlphaFoldDB" id="A0A4Y3TR87"/>
<gene>
    <name evidence="3" type="ORF">APE01nite_00500</name>
</gene>
<feature type="region of interest" description="Disordered" evidence="1">
    <location>
        <begin position="24"/>
        <end position="47"/>
    </location>
</feature>
<evidence type="ECO:0008006" key="5">
    <source>
        <dbReference type="Google" id="ProtNLM"/>
    </source>
</evidence>
<keyword evidence="4" id="KW-1185">Reference proteome</keyword>
<protein>
    <recommendedName>
        <fullName evidence="5">Lipoprotein</fullName>
    </recommendedName>
</protein>
<organism evidence="3 4">
    <name type="scientific">Acetobacter peroxydans</name>
    <dbReference type="NCBI Taxonomy" id="104098"/>
    <lineage>
        <taxon>Bacteria</taxon>
        <taxon>Pseudomonadati</taxon>
        <taxon>Pseudomonadota</taxon>
        <taxon>Alphaproteobacteria</taxon>
        <taxon>Acetobacterales</taxon>
        <taxon>Acetobacteraceae</taxon>
        <taxon>Acetobacter</taxon>
    </lineage>
</organism>
<name>A0A4Y3TR87_9PROT</name>
<dbReference type="EMBL" id="BJMV01000001">
    <property type="protein sequence ID" value="GEB84253.1"/>
    <property type="molecule type" value="Genomic_DNA"/>
</dbReference>
<accession>A0A4Y3TR87</accession>
<dbReference type="RefSeq" id="WP_170212489.1">
    <property type="nucleotide sequence ID" value="NZ_BAPL01000016.1"/>
</dbReference>
<feature type="chain" id="PRO_5021330489" description="Lipoprotein" evidence="2">
    <location>
        <begin position="21"/>
        <end position="47"/>
    </location>
</feature>
<feature type="signal peptide" evidence="2">
    <location>
        <begin position="1"/>
        <end position="20"/>
    </location>
</feature>
<sequence>MNLRLLIGLALSTALLLPLAACGKKGSPHQPGPENKITYPRVYPAPE</sequence>
<evidence type="ECO:0000256" key="1">
    <source>
        <dbReference type="SAM" id="MobiDB-lite"/>
    </source>
</evidence>
<reference evidence="3 4" key="1">
    <citation type="submission" date="2019-06" db="EMBL/GenBank/DDBJ databases">
        <title>Whole genome shotgun sequence of Acetobacter peroxydans NBRC 13755.</title>
        <authorList>
            <person name="Hosoyama A."/>
            <person name="Uohara A."/>
            <person name="Ohji S."/>
            <person name="Ichikawa N."/>
        </authorList>
    </citation>
    <scope>NUCLEOTIDE SEQUENCE [LARGE SCALE GENOMIC DNA]</scope>
    <source>
        <strain evidence="3 4">NBRC 13755</strain>
    </source>
</reference>
<keyword evidence="2" id="KW-0732">Signal</keyword>
<evidence type="ECO:0000256" key="2">
    <source>
        <dbReference type="SAM" id="SignalP"/>
    </source>
</evidence>